<evidence type="ECO:0000313" key="3">
    <source>
        <dbReference type="EMBL" id="CAF3908041.1"/>
    </source>
</evidence>
<feature type="coiled-coil region" evidence="1">
    <location>
        <begin position="1671"/>
        <end position="1701"/>
    </location>
</feature>
<evidence type="ECO:0000256" key="1">
    <source>
        <dbReference type="SAM" id="Coils"/>
    </source>
</evidence>
<name>A0A819I5H5_9BILA</name>
<proteinExistence type="predicted"/>
<gene>
    <name evidence="3" type="ORF">OKA104_LOCUS24562</name>
</gene>
<dbReference type="EMBL" id="CAJOAY010001976">
    <property type="protein sequence ID" value="CAF3908041.1"/>
    <property type="molecule type" value="Genomic_DNA"/>
</dbReference>
<feature type="region of interest" description="Disordered" evidence="2">
    <location>
        <begin position="1244"/>
        <end position="1273"/>
    </location>
</feature>
<feature type="region of interest" description="Disordered" evidence="2">
    <location>
        <begin position="235"/>
        <end position="254"/>
    </location>
</feature>
<reference evidence="3" key="1">
    <citation type="submission" date="2021-02" db="EMBL/GenBank/DDBJ databases">
        <authorList>
            <person name="Nowell W R."/>
        </authorList>
    </citation>
    <scope>NUCLEOTIDE SEQUENCE</scope>
</reference>
<feature type="compositionally biased region" description="Gly residues" evidence="2">
    <location>
        <begin position="1294"/>
        <end position="1307"/>
    </location>
</feature>
<comment type="caution">
    <text evidence="3">The sequence shown here is derived from an EMBL/GenBank/DDBJ whole genome shotgun (WGS) entry which is preliminary data.</text>
</comment>
<accession>A0A819I5H5</accession>
<sequence>MSTFISELDSIRQTLFELNNSLNKILAEIQLQTPDERKESDLLHIKKTIENSIRFLNDKFYSLSLTSIDDQSAPIFHSILNELQSVLSRAKSITVDNDNILISQFANYTEQLNQQMNSIVRATQHSQTNTSVFDVDFNNLKSKLKVEQDIQMHDQTNFNTQLFKNLKFLEEKYELLKVSFHEYQERKLRDFFVKLQSKYEDDCERCKQRNTFHSELKEYSKIGKTWDEKLIRNQPMTNENDQTRSAQQNTTNSNEHLVEIDDDLRSIQDLIKQSEELFAKSKLYKEKEPRLKVYLKKSIELLNESILISKQIIYSHNSNPNEKFQAENQLRNKIQFRALIYLDMAKKYTFPCFERFNCLNLSKNDFIQYVQQTNNQFHEDNFVYLFKRAFLNNDDSSMEFYDGALRINSYFFEAQYQKLLKFYELNDCEKIYHMHKTFKERELQKSNTPIKDLFEILTDSKSPIFFNKLLKIKVTNNQKKSLYIHFSETHDFEQIKFNDQEQLINLLKYGHKSLVLMKKNSNKSLKLKYQLSNFDFQSLLEELCHKIDHQKSNFLQLIQLFQMLKLTNENHYRNLNENFRKLLPEIRLNLIKCQINSNDVQSICEISKSIQEFRTFLNTNECRSYNQINRRIFQLKFQRANIYRMNHYFYLEILELLDILKHQKTDIDHNPLIYYRLSYLYQWKGDLQISIHYIDLASKKYNEKINKKIFQKIEKFKSNLLKLENIKNNEIVFSDKNKMNLSHIFNLITKFHFKLHPFETLGFYLFKDTSLNALLNCLFYHLIEEDDVEEYLKWHDNTLTKTYRELQEESVSEEEFINKFNEKFKTNFKCFFVEDGIDNRMLTYTNKQVPIVLIKTSNSYTTIKEVNYFMFLTVLSTTYDAKSDLKSVCSIFLNSEISKNILSNTNENKNIEIFIESMIASKSLKIFNEEVIYYLKSDDYNPDCFHFWSLIANLDDNIDLTDTLNDFKELFTESIEEYRKEKEEEHKSALGLIDDMIDQNARTEKCWNSLNKLKEEIIQSLSEYEKVSLKFEKRKKLIDIMLSMDKIDEKFKQIISQDCFSINLEFDNAAEERSFYQYLKTSGENQIPFQLLLIIQDSLSKPEININSSEIIVKSYNIFLSDIIEDIQTKIKKKDFNIHTVIFYGTNVFMNLSLNDECWHGINLIIGSDIIDFIKDESNTKITIDLTGKKGADGSNAKHQSHATRESEDGLDGLPGENGQVGGNGGNIYFIAEKQLKGQENIGKLITSGGQGGKGGNGGNGGNGQNGKIGDNATEGNLLRTLYRGYSLSRGKPGTRGGDGGQGGDAGLGGFGGHSGIIYIEENQTKINDALNPDKIESIDKSNISSEHGEQGEGGKGGAGGADGLDVLEYRYHNFETKKIYYGYIKITKDQWGFFTYTVEFIYEERPKKKPGISGNQGKAADQQINSKKNRQTRENKEKSNEQQIRYQLNQLIHNNNERTNNISNNITNSINLLKDQRNEMLDERETHVKTHQLSNSVLVTAYTIAQQSLALNATIAKSKTENNILKTSDTNNNQDNKSANQLKLSIDTDSQQSVQFQIRDSIVQKLELYKSKKLVLKSELDKKIKQTDEEILSLKHKGKHVLFKIDIDSSKHSFLIDQNESNQVNLSRLDGSPLTTTDNLLFNEDFSLLTKTYESVFYNRISKQHEPFILKQYFDDLEKLKQERKAFIRARNKLDQLDIDVFINEICLEYGNEDLIEYKLKKFDEIVDFDSFNMNNFIKQNDFPIDEEVMYKNYSTNLFSNQSNDSKTIEEISQILIESKISIKRIKESNKFLFLLFDELQGKNKFKEFKLIQCTPIYHSKEPIDVYIIEQLIYQFLQINDKNLELLARIFNCFRKIIEKEEHQILCEKKIKNFLQFMTEHLLIIGIDSNQGLLLYKMKKDLNFIQIHCSSKLFYNLFDGLELTILIREQQFEKLKNYTDHIEMYFQEKETNDIDQDIKIVNHIKKNRKVDIYQLFQQHITSTDIDFNDNTEIKTFINNLYLPDAFKSKIKIILTNFYDYLKNIQEYTYIYVVKNIHIFIKKLKLFLKEQKKKININLDNILKNKRKCESIIHLLYKNMNLQTNINFLKQIDTSKDVDTSVFVQNVKDSYEQLRGQKLEDMNKQQEENSHEIIDLSQRNYNENIGFIYLIPGQLDNTDEMQIKNGNKIVITKNTENQYMIYFRDNQNFEVRKHLLDAEALSGKLNGLNFDTEVILSKENNKDIYKSIYEEIESKNGFTKYSIEQIESFTTLKEIVYEKLAVLKDELDSKIYKYIVDEIKLVLHSESPDIWLCRIHFIFTNINIIINLQKKFQSELELSTSIEIEKSDLKDLMACSILKDIIEQLLDCNENDMIIIFLKFLSVFDHLLIQITKKELDIPVKVQFNTIAQILSEKYQPKDDLRNSILYEVIVKINQILKQYYSNEILIIYKQIRIQISTSINSLSPDLNKKELTETIQTHFKYLIDNGYLILFDHVDKIYATSPHRLNISMKYKIYPTLMEMINNFYMRTDVSSQMETFIEKSTLFLKHLQKQCLILISGLDNISHPSSKSKIKDILSVLKTKNATFEKCSLRILQRDRLDTMDQNQIILSKISEQEYQIVYRRLQDNKINSFILKQDENEELFKLFNRLKNDDLIEEQTELQKYEELYSIIKTNNGSVYKNDFFDEKIFTEIFINCIMNNKASLSIEIFRDYMNSFEIILKNSIINCDILLSLDEIFRNLTKIKPNEEYIEIFNQLINEKNKDLSINIGTIFEDMYIKVKRKNRILNITFNYLSKCLKEKTIESISFEKNELLNITSAITSIFQTHQLKLSDILQCCEELNGALILTPYNCLEMYKNQLDCLKLKIRLFIEKIDFPQDCQLKTHFDEFNYKLQETKSIDNQSIFKLLDAVLLNSNSIESENYQSIMEKILLNFEVTADPYDWDMLEKIETTITKVEKIDSIQINYRKRNE</sequence>
<protein>
    <submittedName>
        <fullName evidence="3">Uncharacterized protein</fullName>
    </submittedName>
</protein>
<keyword evidence="1" id="KW-0175">Coiled coil</keyword>
<feature type="region of interest" description="Disordered" evidence="2">
    <location>
        <begin position="1189"/>
        <end position="1218"/>
    </location>
</feature>
<evidence type="ECO:0000313" key="4">
    <source>
        <dbReference type="Proteomes" id="UP000663881"/>
    </source>
</evidence>
<organism evidence="3 4">
    <name type="scientific">Adineta steineri</name>
    <dbReference type="NCBI Taxonomy" id="433720"/>
    <lineage>
        <taxon>Eukaryota</taxon>
        <taxon>Metazoa</taxon>
        <taxon>Spiralia</taxon>
        <taxon>Gnathifera</taxon>
        <taxon>Rotifera</taxon>
        <taxon>Eurotatoria</taxon>
        <taxon>Bdelloidea</taxon>
        <taxon>Adinetida</taxon>
        <taxon>Adinetidae</taxon>
        <taxon>Adineta</taxon>
    </lineage>
</organism>
<dbReference type="Proteomes" id="UP000663881">
    <property type="component" value="Unassembled WGS sequence"/>
</dbReference>
<feature type="region of interest" description="Disordered" evidence="2">
    <location>
        <begin position="1287"/>
        <end position="1307"/>
    </location>
</feature>
<feature type="compositionally biased region" description="Basic and acidic residues" evidence="2">
    <location>
        <begin position="1432"/>
        <end position="1441"/>
    </location>
</feature>
<feature type="compositionally biased region" description="Gly residues" evidence="2">
    <location>
        <begin position="1249"/>
        <end position="1267"/>
    </location>
</feature>
<evidence type="ECO:0000256" key="2">
    <source>
        <dbReference type="SAM" id="MobiDB-lite"/>
    </source>
</evidence>
<feature type="region of interest" description="Disordered" evidence="2">
    <location>
        <begin position="1408"/>
        <end position="1443"/>
    </location>
</feature>